<evidence type="ECO:0000259" key="3">
    <source>
        <dbReference type="Pfam" id="PF01345"/>
    </source>
</evidence>
<dbReference type="InterPro" id="IPR001434">
    <property type="entry name" value="OmcB-like_DUF11"/>
</dbReference>
<keyword evidence="5" id="KW-1185">Reference proteome</keyword>
<evidence type="ECO:0000313" key="5">
    <source>
        <dbReference type="Proteomes" id="UP000672097"/>
    </source>
</evidence>
<accession>A0ABS5DTH7</accession>
<feature type="compositionally biased region" description="Polar residues" evidence="1">
    <location>
        <begin position="515"/>
        <end position="525"/>
    </location>
</feature>
<evidence type="ECO:0000313" key="4">
    <source>
        <dbReference type="EMBL" id="MBQ0934436.1"/>
    </source>
</evidence>
<proteinExistence type="predicted"/>
<feature type="chain" id="PRO_5046937179" evidence="2">
    <location>
        <begin position="26"/>
        <end position="525"/>
    </location>
</feature>
<dbReference type="Gene3D" id="2.60.40.10">
    <property type="entry name" value="Immunoglobulins"/>
    <property type="match status" value="1"/>
</dbReference>
<protein>
    <submittedName>
        <fullName evidence="4">DUF11 domain-containing protein</fullName>
    </submittedName>
</protein>
<feature type="signal peptide" evidence="2">
    <location>
        <begin position="1"/>
        <end position="25"/>
    </location>
</feature>
<reference evidence="4 5" key="1">
    <citation type="submission" date="2021-04" db="EMBL/GenBank/DDBJ databases">
        <title>The genome sequence of type strain Ideonella paludis KCTC 32238.</title>
        <authorList>
            <person name="Liu Y."/>
        </authorList>
    </citation>
    <scope>NUCLEOTIDE SEQUENCE [LARGE SCALE GENOMIC DNA]</scope>
    <source>
        <strain evidence="4 5">KCTC 32238</strain>
    </source>
</reference>
<keyword evidence="2" id="KW-0732">Signal</keyword>
<evidence type="ECO:0000256" key="2">
    <source>
        <dbReference type="SAM" id="SignalP"/>
    </source>
</evidence>
<dbReference type="InterPro" id="IPR047589">
    <property type="entry name" value="DUF11_rpt"/>
</dbReference>
<name>A0ABS5DTH7_9BURK</name>
<feature type="region of interest" description="Disordered" evidence="1">
    <location>
        <begin position="500"/>
        <end position="525"/>
    </location>
</feature>
<dbReference type="Pfam" id="PF01345">
    <property type="entry name" value="DUF11"/>
    <property type="match status" value="1"/>
</dbReference>
<dbReference type="NCBIfam" id="TIGR01451">
    <property type="entry name" value="B_ant_repeat"/>
    <property type="match status" value="1"/>
</dbReference>
<dbReference type="InterPro" id="IPR011047">
    <property type="entry name" value="Quinoprotein_ADH-like_sf"/>
</dbReference>
<comment type="caution">
    <text evidence="4">The sequence shown here is derived from an EMBL/GenBank/DDBJ whole genome shotgun (WGS) entry which is preliminary data.</text>
</comment>
<sequence>MRFAPLPSRLLALAALCGSAFSTPAAVGVQWVSDPGGVGVAATPQGEAYTAAWEYAPAGDIVVSKRSASGQLLWERRFDNTDNTRHEAATSVATDALGHVWVSGTIRSGYSSPVNAASVLMKFSPDGQLLWRQVFDNSFDGSSTRRVLVDAAGNSYVLGLGMGPLGLVSRVKSFDANGLVRWDYFDTAGIGAPLHMKWGQDGSLLVSGRSVTGSRNGYLKLSSAGQLVWASAGHVSLTAGDVAATANGESYLINGQPDGSAGSQLRKLDATGATLWTASHPMAAFRVEADRTGQAVFSGFPNSGTAGAAFAKFNAQGQMLWQNLDADGPSNSLLLHAQMLLDADDNAYLAASTLFQMALTQVRADGSTGWTVTAPGSNSSGMAFTPDGGVLLAGGQTAKIGDPATANASVALSATPEPVRVGQTLTYNITVANAGQATAAKLKLKLALPTKTNLLSAVPSQGQCTNTKPLSCTLGSLAAGGSASVQVQVQHTVKGKLNSTATLSSSTPDPIAANNKATHTATVKP</sequence>
<dbReference type="PANTHER" id="PTHR42754">
    <property type="entry name" value="ENDOGLUCANASE"/>
    <property type="match status" value="1"/>
</dbReference>
<dbReference type="RefSeq" id="WP_210806282.1">
    <property type="nucleotide sequence ID" value="NZ_JAGQDG010000001.1"/>
</dbReference>
<dbReference type="PANTHER" id="PTHR42754:SF1">
    <property type="entry name" value="LIPOPROTEIN"/>
    <property type="match status" value="1"/>
</dbReference>
<organism evidence="4 5">
    <name type="scientific">Ideonella paludis</name>
    <dbReference type="NCBI Taxonomy" id="1233411"/>
    <lineage>
        <taxon>Bacteria</taxon>
        <taxon>Pseudomonadati</taxon>
        <taxon>Pseudomonadota</taxon>
        <taxon>Betaproteobacteria</taxon>
        <taxon>Burkholderiales</taxon>
        <taxon>Sphaerotilaceae</taxon>
        <taxon>Ideonella</taxon>
    </lineage>
</organism>
<evidence type="ECO:0000256" key="1">
    <source>
        <dbReference type="SAM" id="MobiDB-lite"/>
    </source>
</evidence>
<dbReference type="EMBL" id="JAGQDG010000001">
    <property type="protein sequence ID" value="MBQ0934436.1"/>
    <property type="molecule type" value="Genomic_DNA"/>
</dbReference>
<dbReference type="Proteomes" id="UP000672097">
    <property type="component" value="Unassembled WGS sequence"/>
</dbReference>
<dbReference type="SUPFAM" id="SSF50998">
    <property type="entry name" value="Quinoprotein alcohol dehydrogenase-like"/>
    <property type="match status" value="1"/>
</dbReference>
<feature type="domain" description="DUF11" evidence="3">
    <location>
        <begin position="410"/>
        <end position="520"/>
    </location>
</feature>
<dbReference type="InterPro" id="IPR013783">
    <property type="entry name" value="Ig-like_fold"/>
</dbReference>
<gene>
    <name evidence="4" type="ORF">KAK11_03770</name>
</gene>